<name>A0AA86RIE9_9EUKA</name>
<evidence type="ECO:0000313" key="8">
    <source>
        <dbReference type="EMBL" id="CAL6071500.1"/>
    </source>
</evidence>
<dbReference type="InterPro" id="IPR009057">
    <property type="entry name" value="Homeodomain-like_sf"/>
</dbReference>
<feature type="transmembrane region" description="Helical" evidence="1">
    <location>
        <begin position="49"/>
        <end position="70"/>
    </location>
</feature>
<keyword evidence="1" id="KW-0812">Transmembrane</keyword>
<evidence type="ECO:0000256" key="1">
    <source>
        <dbReference type="SAM" id="Phobius"/>
    </source>
</evidence>
<comment type="caution">
    <text evidence="4">The sequence shown here is derived from an EMBL/GenBank/DDBJ whole genome shotgun (WGS) entry which is preliminary data.</text>
</comment>
<accession>A0AA86RIE9</accession>
<evidence type="ECO:0000313" key="5">
    <source>
        <dbReference type="EMBL" id="CAI9974108.1"/>
    </source>
</evidence>
<evidence type="ECO:0000313" key="3">
    <source>
        <dbReference type="EMBL" id="CAI9974101.1"/>
    </source>
</evidence>
<dbReference type="EMBL" id="CAXDID020000084">
    <property type="protein sequence ID" value="CAL6019823.1"/>
    <property type="molecule type" value="Genomic_DNA"/>
</dbReference>
<keyword evidence="1" id="KW-1133">Transmembrane helix</keyword>
<sequence>MNESIKLYLVSSTNFYLNLNPQLFFVQTHSRVWRQFDSVNLENDLDSGFFITCLYLVIMEVLLLLLKYYFVSIRLNFFRMAQNIKIIVCQSNYDNFAGSLQQTQIQSCFKFINIYIFVILCFVFGNQALSLFCLQILNTQFTLQKVTEKTGRIYVLKYIHSAPLQMSKTHNKWTSEEIQTLLQYLPIFGIKFKLYTTVISRPENQIKSFYYNNLQRIRAKEQRNAELQENKQISGFLVELMRSTVSVKQ</sequence>
<dbReference type="Gene3D" id="1.20.58.1880">
    <property type="match status" value="1"/>
</dbReference>
<dbReference type="EMBL" id="CAXDID020000291">
    <property type="protein sequence ID" value="CAL6071500.1"/>
    <property type="molecule type" value="Genomic_DNA"/>
</dbReference>
<evidence type="ECO:0000313" key="2">
    <source>
        <dbReference type="EMBL" id="CAI9934872.1"/>
    </source>
</evidence>
<evidence type="ECO:0000313" key="9">
    <source>
        <dbReference type="EMBL" id="CAL6071504.1"/>
    </source>
</evidence>
<evidence type="ECO:0000313" key="11">
    <source>
        <dbReference type="EMBL" id="CAL6071548.1"/>
    </source>
</evidence>
<keyword evidence="4" id="KW-0371">Homeobox</keyword>
<keyword evidence="4" id="KW-0238">DNA-binding</keyword>
<keyword evidence="1" id="KW-0472">Membrane</keyword>
<dbReference type="EMBL" id="CATOUU010001139">
    <property type="protein sequence ID" value="CAI9974101.1"/>
    <property type="molecule type" value="Genomic_DNA"/>
</dbReference>
<reference evidence="4" key="1">
    <citation type="submission" date="2023-06" db="EMBL/GenBank/DDBJ databases">
        <authorList>
            <person name="Kurt Z."/>
        </authorList>
    </citation>
    <scope>NUCLEOTIDE SEQUENCE</scope>
</reference>
<evidence type="ECO:0000313" key="10">
    <source>
        <dbReference type="EMBL" id="CAL6071514.1"/>
    </source>
</evidence>
<feature type="transmembrane region" description="Helical" evidence="1">
    <location>
        <begin position="114"/>
        <end position="137"/>
    </location>
</feature>
<evidence type="ECO:0000313" key="6">
    <source>
        <dbReference type="EMBL" id="CAI9974125.1"/>
    </source>
</evidence>
<keyword evidence="12" id="KW-1185">Reference proteome</keyword>
<dbReference type="Proteomes" id="UP001642409">
    <property type="component" value="Unassembled WGS sequence"/>
</dbReference>
<dbReference type="EMBL" id="CATOUU010000590">
    <property type="protein sequence ID" value="CAI9934872.1"/>
    <property type="molecule type" value="Genomic_DNA"/>
</dbReference>
<evidence type="ECO:0000313" key="7">
    <source>
        <dbReference type="EMBL" id="CAL6019823.1"/>
    </source>
</evidence>
<evidence type="ECO:0000313" key="4">
    <source>
        <dbReference type="EMBL" id="CAI9974103.1"/>
    </source>
</evidence>
<evidence type="ECO:0000313" key="12">
    <source>
        <dbReference type="Proteomes" id="UP001642409"/>
    </source>
</evidence>
<dbReference type="EMBL" id="CAXDID020000291">
    <property type="protein sequence ID" value="CAL6071548.1"/>
    <property type="molecule type" value="Genomic_DNA"/>
</dbReference>
<dbReference type="EMBL" id="CATOUU010001139">
    <property type="protein sequence ID" value="CAI9974108.1"/>
    <property type="molecule type" value="Genomic_DNA"/>
</dbReference>
<dbReference type="EMBL" id="CAXDID020000291">
    <property type="protein sequence ID" value="CAL6071504.1"/>
    <property type="molecule type" value="Genomic_DNA"/>
</dbReference>
<reference evidence="7 12" key="2">
    <citation type="submission" date="2024-07" db="EMBL/GenBank/DDBJ databases">
        <authorList>
            <person name="Akdeniz Z."/>
        </authorList>
    </citation>
    <scope>NUCLEOTIDE SEQUENCE [LARGE SCALE GENOMIC DNA]</scope>
</reference>
<dbReference type="AlphaFoldDB" id="A0AA86RIE9"/>
<proteinExistence type="predicted"/>
<dbReference type="GO" id="GO:0003677">
    <property type="term" value="F:DNA binding"/>
    <property type="evidence" value="ECO:0007669"/>
    <property type="project" value="UniProtKB-KW"/>
</dbReference>
<dbReference type="EMBL" id="CATOUU010001139">
    <property type="protein sequence ID" value="CAI9974103.1"/>
    <property type="molecule type" value="Genomic_DNA"/>
</dbReference>
<dbReference type="EMBL" id="CAXDID020000291">
    <property type="protein sequence ID" value="CAL6071514.1"/>
    <property type="molecule type" value="Genomic_DNA"/>
</dbReference>
<organism evidence="4">
    <name type="scientific">Hexamita inflata</name>
    <dbReference type="NCBI Taxonomy" id="28002"/>
    <lineage>
        <taxon>Eukaryota</taxon>
        <taxon>Metamonada</taxon>
        <taxon>Diplomonadida</taxon>
        <taxon>Hexamitidae</taxon>
        <taxon>Hexamitinae</taxon>
        <taxon>Hexamita</taxon>
    </lineage>
</organism>
<protein>
    <submittedName>
        <fullName evidence="4">Homeobox-like domain superfamily</fullName>
    </submittedName>
    <submittedName>
        <fullName evidence="7">Homeobox-like_domain superfamily</fullName>
    </submittedName>
</protein>
<gene>
    <name evidence="2" type="ORF">HINF_LOCUS22517</name>
    <name evidence="7" type="ORF">HINF_LOCUS27131</name>
    <name evidence="8" type="ORF">HINF_LOCUS55172</name>
    <name evidence="9" type="ORF">HINF_LOCUS55174</name>
    <name evidence="10" type="ORF">HINF_LOCUS55179</name>
    <name evidence="11" type="ORF">HINF_LOCUS55196</name>
    <name evidence="3" type="ORF">HINF_LOCUS61746</name>
    <name evidence="4" type="ORF">HINF_LOCUS61748</name>
    <name evidence="5" type="ORF">HINF_LOCUS61753</name>
    <name evidence="6" type="ORF">HINF_LOCUS61770</name>
</gene>
<dbReference type="EMBL" id="CATOUU010001139">
    <property type="protein sequence ID" value="CAI9974125.1"/>
    <property type="molecule type" value="Genomic_DNA"/>
</dbReference>
<dbReference type="SUPFAM" id="SSF46689">
    <property type="entry name" value="Homeodomain-like"/>
    <property type="match status" value="1"/>
</dbReference>